<protein>
    <submittedName>
        <fullName evidence="2">Uncharacterized protein</fullName>
    </submittedName>
</protein>
<organism evidence="2 3">
    <name type="scientific">Pleuronectes platessa</name>
    <name type="common">European plaice</name>
    <dbReference type="NCBI Taxonomy" id="8262"/>
    <lineage>
        <taxon>Eukaryota</taxon>
        <taxon>Metazoa</taxon>
        <taxon>Chordata</taxon>
        <taxon>Craniata</taxon>
        <taxon>Vertebrata</taxon>
        <taxon>Euteleostomi</taxon>
        <taxon>Actinopterygii</taxon>
        <taxon>Neopterygii</taxon>
        <taxon>Teleostei</taxon>
        <taxon>Neoteleostei</taxon>
        <taxon>Acanthomorphata</taxon>
        <taxon>Carangaria</taxon>
        <taxon>Pleuronectiformes</taxon>
        <taxon>Pleuronectoidei</taxon>
        <taxon>Pleuronectidae</taxon>
        <taxon>Pleuronectes</taxon>
    </lineage>
</organism>
<evidence type="ECO:0000313" key="3">
    <source>
        <dbReference type="Proteomes" id="UP001153269"/>
    </source>
</evidence>
<name>A0A9N7VHS2_PLEPL</name>
<dbReference type="AlphaFoldDB" id="A0A9N7VHS2"/>
<accession>A0A9N7VHS2</accession>
<gene>
    <name evidence="2" type="ORF">PLEPLA_LOCUS36202</name>
</gene>
<proteinExistence type="predicted"/>
<sequence>MGALRQPRLRDGEGYQKCVWPMRNRCLDRRMKPLSREGNMKSVTPDYHTVENSRSRSSGSHQSHHSNVINIMPAIRGSKANKVSH</sequence>
<keyword evidence="3" id="KW-1185">Reference proteome</keyword>
<dbReference type="Proteomes" id="UP001153269">
    <property type="component" value="Unassembled WGS sequence"/>
</dbReference>
<comment type="caution">
    <text evidence="2">The sequence shown here is derived from an EMBL/GenBank/DDBJ whole genome shotgun (WGS) entry which is preliminary data.</text>
</comment>
<dbReference type="EMBL" id="CADEAL010003982">
    <property type="protein sequence ID" value="CAB1448550.1"/>
    <property type="molecule type" value="Genomic_DNA"/>
</dbReference>
<feature type="region of interest" description="Disordered" evidence="1">
    <location>
        <begin position="32"/>
        <end position="85"/>
    </location>
</feature>
<evidence type="ECO:0000313" key="2">
    <source>
        <dbReference type="EMBL" id="CAB1448550.1"/>
    </source>
</evidence>
<reference evidence="2" key="1">
    <citation type="submission" date="2020-03" db="EMBL/GenBank/DDBJ databases">
        <authorList>
            <person name="Weist P."/>
        </authorList>
    </citation>
    <scope>NUCLEOTIDE SEQUENCE</scope>
</reference>
<evidence type="ECO:0000256" key="1">
    <source>
        <dbReference type="SAM" id="MobiDB-lite"/>
    </source>
</evidence>